<proteinExistence type="predicted"/>
<dbReference type="EMBL" id="BOMW01000020">
    <property type="protein sequence ID" value="GIF04628.1"/>
    <property type="molecule type" value="Genomic_DNA"/>
</dbReference>
<protein>
    <recommendedName>
        <fullName evidence="1">Transposase IS30-like HTH domain-containing protein</fullName>
    </recommendedName>
</protein>
<dbReference type="InterPro" id="IPR025246">
    <property type="entry name" value="IS30-like_HTH"/>
</dbReference>
<reference evidence="2" key="1">
    <citation type="submission" date="2021-01" db="EMBL/GenBank/DDBJ databases">
        <title>Whole genome shotgun sequence of Actinoplanes siamensis NBRC 109076.</title>
        <authorList>
            <person name="Komaki H."/>
            <person name="Tamura T."/>
        </authorList>
    </citation>
    <scope>NUCLEOTIDE SEQUENCE</scope>
    <source>
        <strain evidence="2">NBRC 109076</strain>
    </source>
</reference>
<organism evidence="2 3">
    <name type="scientific">Actinoplanes siamensis</name>
    <dbReference type="NCBI Taxonomy" id="1223317"/>
    <lineage>
        <taxon>Bacteria</taxon>
        <taxon>Bacillati</taxon>
        <taxon>Actinomycetota</taxon>
        <taxon>Actinomycetes</taxon>
        <taxon>Micromonosporales</taxon>
        <taxon>Micromonosporaceae</taxon>
        <taxon>Actinoplanes</taxon>
    </lineage>
</organism>
<gene>
    <name evidence="2" type="ORF">Asi03nite_21660</name>
</gene>
<feature type="domain" description="Transposase IS30-like HTH" evidence="1">
    <location>
        <begin position="2"/>
        <end position="44"/>
    </location>
</feature>
<name>A0A919TJK6_9ACTN</name>
<evidence type="ECO:0000313" key="2">
    <source>
        <dbReference type="EMBL" id="GIF04628.1"/>
    </source>
</evidence>
<dbReference type="AlphaFoldDB" id="A0A919TJK6"/>
<sequence length="65" mass="7453">MRKMLTLADREEISRGLAEGLEYKEIARLIDRNPSIISRDVARHGGRAAYRARVIALLGNCWSRR</sequence>
<comment type="caution">
    <text evidence="2">The sequence shown here is derived from an EMBL/GenBank/DDBJ whole genome shotgun (WGS) entry which is preliminary data.</text>
</comment>
<accession>A0A919TJK6</accession>
<dbReference type="Proteomes" id="UP000629619">
    <property type="component" value="Unassembled WGS sequence"/>
</dbReference>
<evidence type="ECO:0000313" key="3">
    <source>
        <dbReference type="Proteomes" id="UP000629619"/>
    </source>
</evidence>
<evidence type="ECO:0000259" key="1">
    <source>
        <dbReference type="Pfam" id="PF13936"/>
    </source>
</evidence>
<dbReference type="Pfam" id="PF13936">
    <property type="entry name" value="HTH_38"/>
    <property type="match status" value="1"/>
</dbReference>
<keyword evidence="3" id="KW-1185">Reference proteome</keyword>